<keyword evidence="3 10" id="KW-0813">Transport</keyword>
<keyword evidence="9 10" id="KW-0472">Membrane</keyword>
<evidence type="ECO:0000256" key="10">
    <source>
        <dbReference type="RuleBase" id="RU362123"/>
    </source>
</evidence>
<evidence type="ECO:0000256" key="2">
    <source>
        <dbReference type="ARBA" id="ARBA00006555"/>
    </source>
</evidence>
<evidence type="ECO:0000256" key="1">
    <source>
        <dbReference type="ARBA" id="ARBA00004383"/>
    </source>
</evidence>
<comment type="caution">
    <text evidence="13">The sequence shown here is derived from an EMBL/GenBank/DDBJ whole genome shotgun (WGS) entry which is preliminary data.</text>
</comment>
<evidence type="ECO:0000313" key="13">
    <source>
        <dbReference type="EMBL" id="GFE78165.1"/>
    </source>
</evidence>
<sequence length="682" mass="72549">MANAQHSRSSGHGNTQDEVNLEIDDSQALRQLEEGHQPPVLVLSRDANLVETVKKAAPRGVPVAFAPDLDHVAEKLSNLKPGVLVADTASTADVASMVAQLTQHFPELVVVVAGKREENSQLMQLTAAGRIFRFLLTPLSHGQTRLALDAAVKQHLDLSAAGQRLSTGSAAGEGGSKNYVMTYGALAAGLLVVIGGIWFGVNRFTGEPEVPPVVNVPAAPGAQQPGGVPERPDPVKAELALAKDAFAQNKFIEPQGESALDLYRSALALDPNSQEAKDGIRSVVDKILERAEAALLAERLEEAIRTIETARDIDSTHPRLAFLDTQVARERERLKLSQAQEVGNRVRSLLNTANDRMANGRLLTPNNGSARDALLEARRLDPTDPTVLSTIREFSAQLTEEARKSLAGGNIEAATAYVQGARQMGSAGSALAAVERSLAEATRAGSPGAGPNTATTAPTQSAGTRRPATPAASQAGAGPNIDAMVADVRTRLTEGKLIDPPGDSARDLLANLRTAAPNRPEADELARTLSTRLLDSGRQAMNAKAYDRSAQLIAAAKDVGQRFNGPAIAQAEADLTAAREQNSQLTNVVSAASLKRVRMVSPAYPDAARKRGIEGWVELAFTVQTNGTVDQVEVRNASPADVFDDAAIRAVRQWRFEPVEKNGERVEQRAMVRLKFSQQAAN</sequence>
<reference evidence="14" key="1">
    <citation type="submission" date="2020-01" db="EMBL/GenBank/DDBJ databases">
        <title>'Steroidobacter agaridevorans' sp. nov., agar-degrading bacteria isolated from rhizosphere soils.</title>
        <authorList>
            <person name="Ikenaga M."/>
            <person name="Kataoka M."/>
            <person name="Murouchi A."/>
            <person name="Katsuragi S."/>
            <person name="Sakai M."/>
        </authorList>
    </citation>
    <scope>NUCLEOTIDE SEQUENCE [LARGE SCALE GENOMIC DNA]</scope>
    <source>
        <strain evidence="14">YU21-B</strain>
    </source>
</reference>
<dbReference type="GO" id="GO:0005886">
    <property type="term" value="C:plasma membrane"/>
    <property type="evidence" value="ECO:0007669"/>
    <property type="project" value="UniProtKB-SubCell"/>
</dbReference>
<dbReference type="InterPro" id="IPR006260">
    <property type="entry name" value="TonB/TolA_C"/>
</dbReference>
<dbReference type="GO" id="GO:0031992">
    <property type="term" value="F:energy transducer activity"/>
    <property type="evidence" value="ECO:0007669"/>
    <property type="project" value="InterPro"/>
</dbReference>
<evidence type="ECO:0000256" key="11">
    <source>
        <dbReference type="SAM" id="MobiDB-lite"/>
    </source>
</evidence>
<evidence type="ECO:0000256" key="5">
    <source>
        <dbReference type="ARBA" id="ARBA00022519"/>
    </source>
</evidence>
<keyword evidence="8 10" id="KW-1133">Transmembrane helix</keyword>
<dbReference type="AlphaFoldDB" id="A0A829Y583"/>
<evidence type="ECO:0000256" key="8">
    <source>
        <dbReference type="ARBA" id="ARBA00022989"/>
    </source>
</evidence>
<dbReference type="PROSITE" id="PS52015">
    <property type="entry name" value="TONB_CTD"/>
    <property type="match status" value="1"/>
</dbReference>
<evidence type="ECO:0000256" key="7">
    <source>
        <dbReference type="ARBA" id="ARBA00022927"/>
    </source>
</evidence>
<evidence type="ECO:0000313" key="14">
    <source>
        <dbReference type="Proteomes" id="UP000445000"/>
    </source>
</evidence>
<dbReference type="Proteomes" id="UP000445000">
    <property type="component" value="Unassembled WGS sequence"/>
</dbReference>
<dbReference type="SUPFAM" id="SSF74653">
    <property type="entry name" value="TolA/TonB C-terminal domain"/>
    <property type="match status" value="1"/>
</dbReference>
<dbReference type="PRINTS" id="PR01374">
    <property type="entry name" value="TONBPROTEIN"/>
</dbReference>
<comment type="similarity">
    <text evidence="2 10">Belongs to the TonB family.</text>
</comment>
<evidence type="ECO:0000256" key="4">
    <source>
        <dbReference type="ARBA" id="ARBA00022475"/>
    </source>
</evidence>
<feature type="transmembrane region" description="Helical" evidence="10">
    <location>
        <begin position="180"/>
        <end position="201"/>
    </location>
</feature>
<accession>A0A829Y583</accession>
<name>A0A829Y583_9GAMM</name>
<keyword evidence="10" id="KW-0735">Signal-anchor</keyword>
<keyword evidence="4 10" id="KW-1003">Cell membrane</keyword>
<evidence type="ECO:0000256" key="3">
    <source>
        <dbReference type="ARBA" id="ARBA00022448"/>
    </source>
</evidence>
<dbReference type="Gene3D" id="3.30.1150.10">
    <property type="match status" value="1"/>
</dbReference>
<keyword evidence="6 10" id="KW-0812">Transmembrane</keyword>
<dbReference type="GO" id="GO:0015031">
    <property type="term" value="P:protein transport"/>
    <property type="evidence" value="ECO:0007669"/>
    <property type="project" value="UniProtKB-UniRule"/>
</dbReference>
<comment type="subcellular location">
    <subcellularLocation>
        <location evidence="1 10">Cell inner membrane</location>
        <topology evidence="1 10">Single-pass membrane protein</topology>
        <orientation evidence="1 10">Periplasmic side</orientation>
    </subcellularLocation>
</comment>
<feature type="compositionally biased region" description="Low complexity" evidence="11">
    <location>
        <begin position="444"/>
        <end position="459"/>
    </location>
</feature>
<keyword evidence="5 10" id="KW-0997">Cell inner membrane</keyword>
<dbReference type="InterPro" id="IPR037682">
    <property type="entry name" value="TonB_C"/>
</dbReference>
<dbReference type="GO" id="GO:0030288">
    <property type="term" value="C:outer membrane-bounded periplasmic space"/>
    <property type="evidence" value="ECO:0007669"/>
    <property type="project" value="InterPro"/>
</dbReference>
<dbReference type="GO" id="GO:0015891">
    <property type="term" value="P:siderophore transport"/>
    <property type="evidence" value="ECO:0007669"/>
    <property type="project" value="InterPro"/>
</dbReference>
<comment type="function">
    <text evidence="10">Interacts with outer membrane receptor proteins that carry out high-affinity binding and energy dependent uptake into the periplasmic space of specific substrates. It could act to transduce energy from the cytoplasmic membrane to specific energy-requiring processes in the outer membrane, resulting in the release into the periplasm of ligands bound by these outer membrane proteins.</text>
</comment>
<dbReference type="PANTHER" id="PTHR33446">
    <property type="entry name" value="PROTEIN TONB-RELATED"/>
    <property type="match status" value="1"/>
</dbReference>
<dbReference type="InterPro" id="IPR011990">
    <property type="entry name" value="TPR-like_helical_dom_sf"/>
</dbReference>
<evidence type="ECO:0000256" key="6">
    <source>
        <dbReference type="ARBA" id="ARBA00022692"/>
    </source>
</evidence>
<keyword evidence="7 10" id="KW-0653">Protein transport</keyword>
<dbReference type="InterPro" id="IPR003538">
    <property type="entry name" value="TonB"/>
</dbReference>
<evidence type="ECO:0000256" key="9">
    <source>
        <dbReference type="ARBA" id="ARBA00023136"/>
    </source>
</evidence>
<dbReference type="GO" id="GO:0055085">
    <property type="term" value="P:transmembrane transport"/>
    <property type="evidence" value="ECO:0007669"/>
    <property type="project" value="InterPro"/>
</dbReference>
<keyword evidence="14" id="KW-1185">Reference proteome</keyword>
<gene>
    <name evidence="13" type="ORF">GCM10011487_01650</name>
</gene>
<proteinExistence type="inferred from homology"/>
<feature type="domain" description="TonB C-terminal" evidence="12">
    <location>
        <begin position="589"/>
        <end position="682"/>
    </location>
</feature>
<dbReference type="Pfam" id="PF03544">
    <property type="entry name" value="TonB_C"/>
    <property type="match status" value="1"/>
</dbReference>
<evidence type="ECO:0000259" key="12">
    <source>
        <dbReference type="PROSITE" id="PS52015"/>
    </source>
</evidence>
<feature type="region of interest" description="Disordered" evidence="11">
    <location>
        <begin position="439"/>
        <end position="481"/>
    </location>
</feature>
<dbReference type="EMBL" id="BLJN01000001">
    <property type="protein sequence ID" value="GFE78165.1"/>
    <property type="molecule type" value="Genomic_DNA"/>
</dbReference>
<dbReference type="Gene3D" id="1.25.40.10">
    <property type="entry name" value="Tetratricopeptide repeat domain"/>
    <property type="match status" value="1"/>
</dbReference>
<organism evidence="13 14">
    <name type="scientific">Steroidobacter agaridevorans</name>
    <dbReference type="NCBI Taxonomy" id="2695856"/>
    <lineage>
        <taxon>Bacteria</taxon>
        <taxon>Pseudomonadati</taxon>
        <taxon>Pseudomonadota</taxon>
        <taxon>Gammaproteobacteria</taxon>
        <taxon>Steroidobacterales</taxon>
        <taxon>Steroidobacteraceae</taxon>
        <taxon>Steroidobacter</taxon>
    </lineage>
</organism>
<dbReference type="NCBIfam" id="TIGR01352">
    <property type="entry name" value="tonB_Cterm"/>
    <property type="match status" value="1"/>
</dbReference>
<protein>
    <recommendedName>
        <fullName evidence="10">Protein TonB</fullName>
    </recommendedName>
</protein>
<dbReference type="SUPFAM" id="SSF48452">
    <property type="entry name" value="TPR-like"/>
    <property type="match status" value="1"/>
</dbReference>
<dbReference type="InterPro" id="IPR051045">
    <property type="entry name" value="TonB-dependent_transducer"/>
</dbReference>